<dbReference type="Pfam" id="PF12796">
    <property type="entry name" value="Ank_2"/>
    <property type="match status" value="2"/>
</dbReference>
<feature type="compositionally biased region" description="Basic residues" evidence="7">
    <location>
        <begin position="843"/>
        <end position="854"/>
    </location>
</feature>
<accession>A0A8C3NI86</accession>
<feature type="compositionally biased region" description="Low complexity" evidence="7">
    <location>
        <begin position="378"/>
        <end position="400"/>
    </location>
</feature>
<feature type="compositionally biased region" description="Basic and acidic residues" evidence="7">
    <location>
        <begin position="869"/>
        <end position="885"/>
    </location>
</feature>
<reference evidence="8" key="3">
    <citation type="submission" date="2025-09" db="UniProtKB">
        <authorList>
            <consortium name="Ensembl"/>
        </authorList>
    </citation>
    <scope>IDENTIFICATION</scope>
</reference>
<feature type="compositionally biased region" description="Basic residues" evidence="7">
    <location>
        <begin position="687"/>
        <end position="697"/>
    </location>
</feature>
<feature type="compositionally biased region" description="Low complexity" evidence="7">
    <location>
        <begin position="518"/>
        <end position="528"/>
    </location>
</feature>
<dbReference type="InterPro" id="IPR051226">
    <property type="entry name" value="PP1_Regulatory_Subunit"/>
</dbReference>
<keyword evidence="6" id="KW-0175">Coiled coil</keyword>
<organism evidence="8 9">
    <name type="scientific">Geospiza parvula</name>
    <name type="common">Small tree-finch</name>
    <name type="synonym">Camarhynchus parvulus</name>
    <dbReference type="NCBI Taxonomy" id="87175"/>
    <lineage>
        <taxon>Eukaryota</taxon>
        <taxon>Metazoa</taxon>
        <taxon>Chordata</taxon>
        <taxon>Craniata</taxon>
        <taxon>Vertebrata</taxon>
        <taxon>Euteleostomi</taxon>
        <taxon>Archelosauria</taxon>
        <taxon>Archosauria</taxon>
        <taxon>Dinosauria</taxon>
        <taxon>Saurischia</taxon>
        <taxon>Theropoda</taxon>
        <taxon>Coelurosauria</taxon>
        <taxon>Aves</taxon>
        <taxon>Neognathae</taxon>
        <taxon>Neoaves</taxon>
        <taxon>Telluraves</taxon>
        <taxon>Australaves</taxon>
        <taxon>Passeriformes</taxon>
        <taxon>Thraupidae</taxon>
        <taxon>Camarhynchus</taxon>
    </lineage>
</organism>
<dbReference type="InterPro" id="IPR017401">
    <property type="entry name" value="MYPT1/MYPT2/Mbs85"/>
</dbReference>
<feature type="compositionally biased region" description="Basic and acidic residues" evidence="7">
    <location>
        <begin position="918"/>
        <end position="931"/>
    </location>
</feature>
<dbReference type="Gene3D" id="6.10.250.1820">
    <property type="match status" value="1"/>
</dbReference>
<feature type="compositionally biased region" description="Basic and acidic residues" evidence="7">
    <location>
        <begin position="722"/>
        <end position="770"/>
    </location>
</feature>
<keyword evidence="4" id="KW-0040">ANK repeat</keyword>
<feature type="compositionally biased region" description="Polar residues" evidence="7">
    <location>
        <begin position="886"/>
        <end position="899"/>
    </location>
</feature>
<dbReference type="CDD" id="cd21944">
    <property type="entry name" value="IPD_MYPT1"/>
    <property type="match status" value="1"/>
</dbReference>
<comment type="subcellular location">
    <subcellularLocation>
        <location evidence="1 5">Cytoplasm</location>
    </subcellularLocation>
</comment>
<dbReference type="InterPro" id="IPR031775">
    <property type="entry name" value="PRKG1_interact"/>
</dbReference>
<evidence type="ECO:0000256" key="7">
    <source>
        <dbReference type="SAM" id="MobiDB-lite"/>
    </source>
</evidence>
<dbReference type="Gene3D" id="6.10.140.390">
    <property type="match status" value="1"/>
</dbReference>
<protein>
    <recommendedName>
        <fullName evidence="5">Protein phosphatase 1 regulatory subunit</fullName>
    </recommendedName>
</protein>
<keyword evidence="9" id="KW-1185">Reference proteome</keyword>
<dbReference type="GO" id="GO:0007165">
    <property type="term" value="P:signal transduction"/>
    <property type="evidence" value="ECO:0007669"/>
    <property type="project" value="InterPro"/>
</dbReference>
<feature type="compositionally biased region" description="Basic and acidic residues" evidence="7">
    <location>
        <begin position="318"/>
        <end position="329"/>
    </location>
</feature>
<dbReference type="CTD" id="4659"/>
<dbReference type="PANTHER" id="PTHR24179">
    <property type="entry name" value="PROTEIN PHOSPHATASE 1 REGULATORY SUBUNIT 12"/>
    <property type="match status" value="1"/>
</dbReference>
<keyword evidence="3" id="KW-0677">Repeat</keyword>
<dbReference type="GO" id="GO:0031672">
    <property type="term" value="C:A band"/>
    <property type="evidence" value="ECO:0007669"/>
    <property type="project" value="TreeGrafter"/>
</dbReference>
<dbReference type="PANTHER" id="PTHR24179:SF20">
    <property type="entry name" value="PROTEIN PHOSPHATASE 1 REGULATORY SUBUNIT 12A"/>
    <property type="match status" value="1"/>
</dbReference>
<dbReference type="FunFam" id="1.25.40.20:FF:000876">
    <property type="entry name" value="Protein phosphatase 1 regulatory subunit 12A"/>
    <property type="match status" value="1"/>
</dbReference>
<sequence>MKMADAKQKRNEQLKRWIGSETDLEPPVVKRKKTKVKFDDGAVFLAACSSGDTEEVLRLLERGADINYANVDGLTALHQACIDDNVDMVKFLVENGANINQPDNEGWIPLHAAASCGYLDIAEYLISQGAHVGAVNSEGDTPLDIAEEEAMEELLQNEVNRQGVDIESARKEEERIMLRDARQWLNSGHINDVRHAKSGGTALHVAAAKGYTEVLKLLIQAHYDVNIKDYDGWTPLHAAAHWGKEEACRILVENLCDMEAVNKVGQTAFDVADEDILGYLEELQKKQNLLHSEKREKKSPLIESTANMDNNQTQKTFKNKETLIMEQEKNASSIESLEQEKADEEEEGKKDESSCSSEEEEDDDSESEAETDKTKTLAANNANTTSTQSASVAVTASSVAGGQGAPTSPVKKFPTSTTKVSPKDEERKDESPASWRLGLRKTGSYGALAEITASKEAQKEKDSAGVMRSASSPRLSSSLDNKEKEKDGKGTRLAYVAPTIPRRLASTSDIDEKENRDSSASSIRGGSSYTRRKWEEDVKKNSLNEGPASLNTSYQRSGSFGKKQDDLISSNVPSTASTVTSSAGPQKMLPASTNTTTTKSTTGSTSAGVQSSTSNRLWAEDSTEKEKDSVPTAVTVPVAPSVVNAAATTTAMTTATSGTVSSTSEVRERRRSYLTPVRDEESESQRKARSRQARQSRRSTQGVTLTDLQEAEKTIGRSRPTRTREQENEEKEKEEKEKQDKEKQEEKKESETKDDDYRQRYSRTAEEPYHRYRPSSTSTSSSSTSLLTTSTSSLSSSSQLNRPNSLIGITSAYSRSGTKESEREGGKKEEEKEEDKSQPKSIRERRRPREKRRSTGVSYWTQDSDENEQDHQSDSEEGTNKKETQSESLSRYDTGSLSVSAGDRYDSAQGRSGSQSYLEDRKPYCSRLEKDDSPDFKKLYEQILAENEKLKAQLHDTNMELTDLKLQLEKTTQRQERFADRSLLEMEKRERRALERRISEMEEELKMLPDLKADNQRLKDENGALIRVISKLSK</sequence>
<dbReference type="PROSITE" id="PS50297">
    <property type="entry name" value="ANK_REP_REGION"/>
    <property type="match status" value="4"/>
</dbReference>
<feature type="compositionally biased region" description="Polar residues" evidence="7">
    <location>
        <begin position="543"/>
        <end position="558"/>
    </location>
</feature>
<feature type="compositionally biased region" description="Low complexity" evidence="7">
    <location>
        <begin position="569"/>
        <end position="583"/>
    </location>
</feature>
<feature type="compositionally biased region" description="Basic and acidic residues" evidence="7">
    <location>
        <begin position="480"/>
        <end position="490"/>
    </location>
</feature>
<dbReference type="FunFam" id="1.25.40.20:FF:000004">
    <property type="entry name" value="Phosphatase 1 regulatory subunit 12A"/>
    <property type="match status" value="1"/>
</dbReference>
<dbReference type="RefSeq" id="XP_030816255.1">
    <property type="nucleotide sequence ID" value="XM_030960395.1"/>
</dbReference>
<dbReference type="InterPro" id="IPR002110">
    <property type="entry name" value="Ankyrin_rpt"/>
</dbReference>
<dbReference type="Ensembl" id="ENSCPVT00000022346.2">
    <property type="protein sequence ID" value="ENSCPVP00000021395.1"/>
    <property type="gene ID" value="ENSCPVG00000015442.2"/>
</dbReference>
<feature type="coiled-coil region" evidence="6">
    <location>
        <begin position="940"/>
        <end position="1021"/>
    </location>
</feature>
<feature type="compositionally biased region" description="Basic and acidic residues" evidence="7">
    <location>
        <begin position="291"/>
        <end position="300"/>
    </location>
</feature>
<feature type="compositionally biased region" description="Acidic residues" evidence="7">
    <location>
        <begin position="357"/>
        <end position="369"/>
    </location>
</feature>
<evidence type="ECO:0000256" key="4">
    <source>
        <dbReference type="ARBA" id="ARBA00023043"/>
    </source>
</evidence>
<name>A0A8C3NI86_GEOPR</name>
<dbReference type="GeneID" id="115910336"/>
<feature type="compositionally biased region" description="Basic and acidic residues" evidence="7">
    <location>
        <begin position="421"/>
        <end position="431"/>
    </location>
</feature>
<dbReference type="Pfam" id="PF15898">
    <property type="entry name" value="PRKG1_interact"/>
    <property type="match status" value="1"/>
</dbReference>
<feature type="compositionally biased region" description="Low complexity" evidence="7">
    <location>
        <begin position="468"/>
        <end position="479"/>
    </location>
</feature>
<dbReference type="GO" id="GO:0030018">
    <property type="term" value="C:Z disc"/>
    <property type="evidence" value="ECO:0007669"/>
    <property type="project" value="TreeGrafter"/>
</dbReference>
<dbReference type="AlphaFoldDB" id="A0A8C3NI86"/>
<evidence type="ECO:0000256" key="3">
    <source>
        <dbReference type="ARBA" id="ARBA00022737"/>
    </source>
</evidence>
<dbReference type="GO" id="GO:0004857">
    <property type="term" value="F:enzyme inhibitor activity"/>
    <property type="evidence" value="ECO:0007669"/>
    <property type="project" value="TreeGrafter"/>
</dbReference>
<dbReference type="Gene3D" id="1.25.40.20">
    <property type="entry name" value="Ankyrin repeat-containing domain"/>
    <property type="match status" value="2"/>
</dbReference>
<dbReference type="GO" id="GO:0019208">
    <property type="term" value="F:phosphatase regulator activity"/>
    <property type="evidence" value="ECO:0007669"/>
    <property type="project" value="UniProtKB-UniRule"/>
</dbReference>
<feature type="compositionally biased region" description="Basic and acidic residues" evidence="7">
    <location>
        <begin position="618"/>
        <end position="629"/>
    </location>
</feature>
<evidence type="ECO:0000256" key="1">
    <source>
        <dbReference type="ARBA" id="ARBA00004496"/>
    </source>
</evidence>
<evidence type="ECO:0000256" key="5">
    <source>
        <dbReference type="PIRNR" id="PIRNR038141"/>
    </source>
</evidence>
<dbReference type="SMART" id="SM00248">
    <property type="entry name" value="ANK"/>
    <property type="match status" value="6"/>
</dbReference>
<dbReference type="GO" id="GO:0019901">
    <property type="term" value="F:protein kinase binding"/>
    <property type="evidence" value="ECO:0007669"/>
    <property type="project" value="InterPro"/>
</dbReference>
<dbReference type="SUPFAM" id="SSF48403">
    <property type="entry name" value="Ankyrin repeat"/>
    <property type="match status" value="1"/>
</dbReference>
<feature type="compositionally biased region" description="Polar residues" evidence="7">
    <location>
        <begin position="607"/>
        <end position="616"/>
    </location>
</feature>
<evidence type="ECO:0000256" key="2">
    <source>
        <dbReference type="ARBA" id="ARBA00022490"/>
    </source>
</evidence>
<reference evidence="8" key="1">
    <citation type="submission" date="2020-02" db="EMBL/GenBank/DDBJ databases">
        <authorList>
            <person name="Enbody D E."/>
            <person name="Pettersson E M."/>
        </authorList>
    </citation>
    <scope>NUCLEOTIDE SEQUENCE [LARGE SCALE GENOMIC DNA]</scope>
</reference>
<feature type="compositionally biased region" description="Low complexity" evidence="7">
    <location>
        <begin position="630"/>
        <end position="664"/>
    </location>
</feature>
<feature type="compositionally biased region" description="Basic and acidic residues" evidence="7">
    <location>
        <begin position="532"/>
        <end position="542"/>
    </location>
</feature>
<feature type="compositionally biased region" description="Basic and acidic residues" evidence="7">
    <location>
        <begin position="677"/>
        <end position="686"/>
    </location>
</feature>
<dbReference type="Proteomes" id="UP000694382">
    <property type="component" value="Chromosome 1A"/>
</dbReference>
<feature type="compositionally biased region" description="Polar residues" evidence="7">
    <location>
        <begin position="799"/>
        <end position="813"/>
    </location>
</feature>
<feature type="region of interest" description="Disordered" evidence="7">
    <location>
        <begin position="290"/>
        <end position="931"/>
    </location>
</feature>
<feature type="compositionally biased region" description="Low complexity" evidence="7">
    <location>
        <begin position="775"/>
        <end position="798"/>
    </location>
</feature>
<gene>
    <name evidence="8" type="primary">PPP1R12A</name>
</gene>
<evidence type="ECO:0000256" key="6">
    <source>
        <dbReference type="SAM" id="Coils"/>
    </source>
</evidence>
<dbReference type="PIRSF" id="PIRSF038141">
    <property type="entry name" value="PP1_12ABC_vert"/>
    <property type="match status" value="1"/>
</dbReference>
<evidence type="ECO:0000313" key="9">
    <source>
        <dbReference type="Proteomes" id="UP000694382"/>
    </source>
</evidence>
<evidence type="ECO:0000313" key="8">
    <source>
        <dbReference type="Ensembl" id="ENSCPVP00000021395.1"/>
    </source>
</evidence>
<keyword evidence="2 5" id="KW-0963">Cytoplasm</keyword>
<proteinExistence type="predicted"/>
<feature type="compositionally biased region" description="Basic and acidic residues" evidence="7">
    <location>
        <begin position="817"/>
        <end position="842"/>
    </location>
</feature>
<reference evidence="8" key="2">
    <citation type="submission" date="2025-08" db="UniProtKB">
        <authorList>
            <consortium name="Ensembl"/>
        </authorList>
    </citation>
    <scope>IDENTIFICATION</scope>
</reference>
<comment type="subunit">
    <text evidence="5">PP1 comprises a catalytic subunit, and one or several targeting or regulatory subunits.</text>
</comment>
<feature type="compositionally biased region" description="Polar residues" evidence="7">
    <location>
        <begin position="302"/>
        <end position="316"/>
    </location>
</feature>
<feature type="compositionally biased region" description="Low complexity" evidence="7">
    <location>
        <begin position="592"/>
        <end position="606"/>
    </location>
</feature>
<dbReference type="InterPro" id="IPR036770">
    <property type="entry name" value="Ankyrin_rpt-contain_sf"/>
</dbReference>
<dbReference type="PROSITE" id="PS50088">
    <property type="entry name" value="ANK_REPEAT"/>
    <property type="match status" value="4"/>
</dbReference>